<sequence length="206" mass="24118">MLRKRVASAPEEKSEQRRNTPSPLRPVYYLISVNFICMMQDLEILDIVDESDCVIGQKKRSEIYSQGLCNFRVVNSFVVNSLGKLWIPRRSAQKRIFPLCLDVSMGGHVESGETYEDALQRELEEELNLDLNMVNTQLLGYLTPYKYQVSAFMKVYEIRLDYEPDYNQNDFIESFWLYPSELIEWLNKGEPAKSDLIKLVQMFYAN</sequence>
<evidence type="ECO:0000256" key="2">
    <source>
        <dbReference type="SAM" id="MobiDB-lite"/>
    </source>
</evidence>
<dbReference type="InterPro" id="IPR000086">
    <property type="entry name" value="NUDIX_hydrolase_dom"/>
</dbReference>
<dbReference type="PROSITE" id="PS51462">
    <property type="entry name" value="NUDIX"/>
    <property type="match status" value="1"/>
</dbReference>
<dbReference type="CDD" id="cd24154">
    <property type="entry name" value="NUDIX_DR0079"/>
    <property type="match status" value="1"/>
</dbReference>
<proteinExistence type="predicted"/>
<evidence type="ECO:0000313" key="5">
    <source>
        <dbReference type="Proteomes" id="UP000217507"/>
    </source>
</evidence>
<organism evidence="4 5">
    <name type="scientific">Trichormus variabilis NIES-23</name>
    <dbReference type="NCBI Taxonomy" id="1973479"/>
    <lineage>
        <taxon>Bacteria</taxon>
        <taxon>Bacillati</taxon>
        <taxon>Cyanobacteriota</taxon>
        <taxon>Cyanophyceae</taxon>
        <taxon>Nostocales</taxon>
        <taxon>Nostocaceae</taxon>
        <taxon>Trichormus</taxon>
    </lineage>
</organism>
<evidence type="ECO:0000256" key="1">
    <source>
        <dbReference type="ARBA" id="ARBA00022801"/>
    </source>
</evidence>
<keyword evidence="4" id="KW-0614">Plasmid</keyword>
<accession>A0A1Z4KV84</accession>
<dbReference type="EMBL" id="AP018217">
    <property type="protein sequence ID" value="BAY72844.1"/>
    <property type="molecule type" value="Genomic_DNA"/>
</dbReference>
<geneLocation type="plasmid" evidence="4">
    <name>plasmid1</name>
</geneLocation>
<dbReference type="GO" id="GO:0016787">
    <property type="term" value="F:hydrolase activity"/>
    <property type="evidence" value="ECO:0007669"/>
    <property type="project" value="UniProtKB-KW"/>
</dbReference>
<evidence type="ECO:0000313" key="4">
    <source>
        <dbReference type="EMBL" id="BAY72844.1"/>
    </source>
</evidence>
<name>A0A1Z4KV84_ANAVA</name>
<dbReference type="SUPFAM" id="SSF55811">
    <property type="entry name" value="Nudix"/>
    <property type="match status" value="1"/>
</dbReference>
<protein>
    <recommendedName>
        <fullName evidence="3">Nudix hydrolase domain-containing protein</fullName>
    </recommendedName>
</protein>
<dbReference type="Pfam" id="PF00293">
    <property type="entry name" value="NUDIX"/>
    <property type="match status" value="1"/>
</dbReference>
<dbReference type="PROSITE" id="PS00893">
    <property type="entry name" value="NUDIX_BOX"/>
    <property type="match status" value="1"/>
</dbReference>
<dbReference type="InterPro" id="IPR015797">
    <property type="entry name" value="NUDIX_hydrolase-like_dom_sf"/>
</dbReference>
<feature type="domain" description="Nudix hydrolase" evidence="3">
    <location>
        <begin position="69"/>
        <end position="199"/>
    </location>
</feature>
<dbReference type="Gene3D" id="3.90.79.10">
    <property type="entry name" value="Nucleoside Triphosphate Pyrophosphohydrolase"/>
    <property type="match status" value="1"/>
</dbReference>
<evidence type="ECO:0000259" key="3">
    <source>
        <dbReference type="PROSITE" id="PS51462"/>
    </source>
</evidence>
<dbReference type="AlphaFoldDB" id="A0A1Z4KV84"/>
<gene>
    <name evidence="4" type="ORF">NIES23_56720</name>
</gene>
<dbReference type="InterPro" id="IPR020084">
    <property type="entry name" value="NUDIX_hydrolase_CS"/>
</dbReference>
<reference evidence="4 5" key="1">
    <citation type="submission" date="2017-06" db="EMBL/GenBank/DDBJ databases">
        <title>Genome sequencing of cyanobaciteial culture collection at National Institute for Environmental Studies (NIES).</title>
        <authorList>
            <person name="Hirose Y."/>
            <person name="Shimura Y."/>
            <person name="Fujisawa T."/>
            <person name="Nakamura Y."/>
            <person name="Kawachi M."/>
        </authorList>
    </citation>
    <scope>NUCLEOTIDE SEQUENCE [LARGE SCALE GENOMIC DNA]</scope>
    <source>
        <strain evidence="4 5">NIES-23</strain>
        <plasmid evidence="5">Plasmid Plasmid1 dna</plasmid>
    </source>
</reference>
<dbReference type="PANTHER" id="PTHR10885">
    <property type="entry name" value="ISOPENTENYL-DIPHOSPHATE DELTA-ISOMERASE"/>
    <property type="match status" value="1"/>
</dbReference>
<keyword evidence="1" id="KW-0378">Hydrolase</keyword>
<dbReference type="PANTHER" id="PTHR10885:SF0">
    <property type="entry name" value="ISOPENTENYL-DIPHOSPHATE DELTA-ISOMERASE"/>
    <property type="match status" value="1"/>
</dbReference>
<feature type="region of interest" description="Disordered" evidence="2">
    <location>
        <begin position="1"/>
        <end position="20"/>
    </location>
</feature>
<dbReference type="Proteomes" id="UP000217507">
    <property type="component" value="Plasmid Plasmid1 dna"/>
</dbReference>